<gene>
    <name evidence="1" type="ORF">HNO88_004385</name>
</gene>
<dbReference type="Proteomes" id="UP000555448">
    <property type="component" value="Unassembled WGS sequence"/>
</dbReference>
<reference evidence="1 2" key="1">
    <citation type="submission" date="2020-08" db="EMBL/GenBank/DDBJ databases">
        <title>Functional genomics of gut bacteria from endangered species of beetles.</title>
        <authorList>
            <person name="Carlos-Shanley C."/>
        </authorList>
    </citation>
    <scope>NUCLEOTIDE SEQUENCE [LARGE SCALE GENOMIC DNA]</scope>
    <source>
        <strain evidence="1 2">S00245</strain>
    </source>
</reference>
<protein>
    <submittedName>
        <fullName evidence="1">Uncharacterized protein</fullName>
    </submittedName>
</protein>
<proteinExistence type="predicted"/>
<organism evidence="1 2">
    <name type="scientific">Novosphingobium chloroacetimidivorans</name>
    <dbReference type="NCBI Taxonomy" id="1428314"/>
    <lineage>
        <taxon>Bacteria</taxon>
        <taxon>Pseudomonadati</taxon>
        <taxon>Pseudomonadota</taxon>
        <taxon>Alphaproteobacteria</taxon>
        <taxon>Sphingomonadales</taxon>
        <taxon>Sphingomonadaceae</taxon>
        <taxon>Novosphingobium</taxon>
    </lineage>
</organism>
<keyword evidence="2" id="KW-1185">Reference proteome</keyword>
<accession>A0A7W7NZB1</accession>
<name>A0A7W7NZB1_9SPHN</name>
<evidence type="ECO:0000313" key="2">
    <source>
        <dbReference type="Proteomes" id="UP000555448"/>
    </source>
</evidence>
<dbReference type="AlphaFoldDB" id="A0A7W7NZB1"/>
<dbReference type="EMBL" id="JACHLR010000046">
    <property type="protein sequence ID" value="MBB4861037.1"/>
    <property type="molecule type" value="Genomic_DNA"/>
</dbReference>
<sequence length="32" mass="3686">MVYLPSRLCNSATWFCSARYSEADTTSRQDLL</sequence>
<comment type="caution">
    <text evidence="1">The sequence shown here is derived from an EMBL/GenBank/DDBJ whole genome shotgun (WGS) entry which is preliminary data.</text>
</comment>
<evidence type="ECO:0000313" key="1">
    <source>
        <dbReference type="EMBL" id="MBB4861037.1"/>
    </source>
</evidence>